<dbReference type="Gene3D" id="3.10.450.50">
    <property type="match status" value="1"/>
</dbReference>
<evidence type="ECO:0000313" key="2">
    <source>
        <dbReference type="Proteomes" id="UP001174694"/>
    </source>
</evidence>
<dbReference type="InterPro" id="IPR032710">
    <property type="entry name" value="NTF2-like_dom_sf"/>
</dbReference>
<protein>
    <recommendedName>
        <fullName evidence="3">SnoaL-like domain-containing protein</fullName>
    </recommendedName>
</protein>
<keyword evidence="2" id="KW-1185">Reference proteome</keyword>
<accession>A0AA38VCF1</accession>
<evidence type="ECO:0008006" key="3">
    <source>
        <dbReference type="Google" id="ProtNLM"/>
    </source>
</evidence>
<dbReference type="AlphaFoldDB" id="A0AA38VCF1"/>
<dbReference type="SUPFAM" id="SSF54427">
    <property type="entry name" value="NTF2-like"/>
    <property type="match status" value="1"/>
</dbReference>
<evidence type="ECO:0000313" key="1">
    <source>
        <dbReference type="EMBL" id="KAJ9137511.1"/>
    </source>
</evidence>
<gene>
    <name evidence="1" type="ORF">NKR23_g9155</name>
</gene>
<comment type="caution">
    <text evidence="1">The sequence shown here is derived from an EMBL/GenBank/DDBJ whole genome shotgun (WGS) entry which is preliminary data.</text>
</comment>
<organism evidence="1 2">
    <name type="scientific">Pleurostoma richardsiae</name>
    <dbReference type="NCBI Taxonomy" id="41990"/>
    <lineage>
        <taxon>Eukaryota</taxon>
        <taxon>Fungi</taxon>
        <taxon>Dikarya</taxon>
        <taxon>Ascomycota</taxon>
        <taxon>Pezizomycotina</taxon>
        <taxon>Sordariomycetes</taxon>
        <taxon>Sordariomycetidae</taxon>
        <taxon>Calosphaeriales</taxon>
        <taxon>Pleurostomataceae</taxon>
        <taxon>Pleurostoma</taxon>
    </lineage>
</organism>
<name>A0AA38VCF1_9PEZI</name>
<dbReference type="Proteomes" id="UP001174694">
    <property type="component" value="Unassembled WGS sequence"/>
</dbReference>
<proteinExistence type="predicted"/>
<dbReference type="EMBL" id="JANBVO010000034">
    <property type="protein sequence ID" value="KAJ9137511.1"/>
    <property type="molecule type" value="Genomic_DNA"/>
</dbReference>
<reference evidence="1" key="1">
    <citation type="submission" date="2022-07" db="EMBL/GenBank/DDBJ databases">
        <title>Fungi with potential for degradation of polypropylene.</title>
        <authorList>
            <person name="Gostincar C."/>
        </authorList>
    </citation>
    <scope>NUCLEOTIDE SEQUENCE</scope>
    <source>
        <strain evidence="1">EXF-13308</strain>
    </source>
</reference>
<sequence length="145" mass="15975">MASDAGSNRKKLDDFWMTIISMKPDSPDIDYQKLGSFIKPGAKLHLSGMANPLAVGPEGVIAGVKDLSTRWSMVHLRRRSCFQSNDGTTLVTEMDNDITFMGEAVPNFPETEVVEFGEDGLIASYRLYCDGTPLTEILQRKAATK</sequence>